<dbReference type="EMBL" id="CP010086">
    <property type="protein sequence ID" value="AJH00584.1"/>
    <property type="molecule type" value="Genomic_DNA"/>
</dbReference>
<dbReference type="PANTHER" id="PTHR23026">
    <property type="entry name" value="NADPH NITROREDUCTASE"/>
    <property type="match status" value="1"/>
</dbReference>
<feature type="domain" description="Nitroreductase" evidence="2">
    <location>
        <begin position="8"/>
        <end position="166"/>
    </location>
</feature>
<sequence length="186" mass="20668">MNEIIQNILTRRSIRTYKEDQISDADLNTVLEAAQFAPTAMGKQGWHFTAVQNKEKIEKLISAIKEAMLKSSIEQYRKMGENPNFNPFYNAPTIVITSYDKTLPTKESDCAAALQNMLLAAHSLNIGSCWIHILAITGEDPKVKSVLTELGVPEDYAVFGTAVLGYNSKEETKAAPRKEGTFNIVK</sequence>
<dbReference type="AlphaFoldDB" id="A0A0B5QUK3"/>
<evidence type="ECO:0000313" key="3">
    <source>
        <dbReference type="EMBL" id="AJH00584.1"/>
    </source>
</evidence>
<dbReference type="InterPro" id="IPR029479">
    <property type="entry name" value="Nitroreductase"/>
</dbReference>
<dbReference type="KEGG" id="cbei:LF65_04038"/>
<organism evidence="3 4">
    <name type="scientific">Clostridium beijerinckii</name>
    <name type="common">Clostridium MP</name>
    <dbReference type="NCBI Taxonomy" id="1520"/>
    <lineage>
        <taxon>Bacteria</taxon>
        <taxon>Bacillati</taxon>
        <taxon>Bacillota</taxon>
        <taxon>Clostridia</taxon>
        <taxon>Eubacteriales</taxon>
        <taxon>Clostridiaceae</taxon>
        <taxon>Clostridium</taxon>
    </lineage>
</organism>
<dbReference type="CDD" id="cd02136">
    <property type="entry name" value="PnbA_NfnB-like"/>
    <property type="match status" value="1"/>
</dbReference>
<dbReference type="OrthoDB" id="9783470at2"/>
<dbReference type="InterPro" id="IPR000415">
    <property type="entry name" value="Nitroreductase-like"/>
</dbReference>
<dbReference type="Proteomes" id="UP000031866">
    <property type="component" value="Chromosome"/>
</dbReference>
<dbReference type="SUPFAM" id="SSF55469">
    <property type="entry name" value="FMN-dependent nitroreductase-like"/>
    <property type="match status" value="1"/>
</dbReference>
<evidence type="ECO:0000256" key="1">
    <source>
        <dbReference type="ARBA" id="ARBA00023027"/>
    </source>
</evidence>
<evidence type="ECO:0000259" key="2">
    <source>
        <dbReference type="Pfam" id="PF00881"/>
    </source>
</evidence>
<dbReference type="InterPro" id="IPR050627">
    <property type="entry name" value="Nitroreductase/BluB"/>
</dbReference>
<reference evidence="4" key="1">
    <citation type="submission" date="2014-12" db="EMBL/GenBank/DDBJ databases">
        <title>Genome sequence of Clostridium beijerinckii strain 59B.</title>
        <authorList>
            <person name="Little G.T."/>
            <person name="Minton N.P."/>
        </authorList>
    </citation>
    <scope>NUCLEOTIDE SEQUENCE [LARGE SCALE GENOMIC DNA]</scope>
    <source>
        <strain evidence="4">59B</strain>
    </source>
</reference>
<dbReference type="Pfam" id="PF00881">
    <property type="entry name" value="Nitroreductase"/>
    <property type="match status" value="1"/>
</dbReference>
<dbReference type="RefSeq" id="WP_041898438.1">
    <property type="nucleotide sequence ID" value="NZ_CP010086.2"/>
</dbReference>
<protein>
    <submittedName>
        <fullName evidence="3">NAD(P)H nitroreductase</fullName>
    </submittedName>
</protein>
<dbReference type="GO" id="GO:0046256">
    <property type="term" value="P:2,4,6-trinitrotoluene catabolic process"/>
    <property type="evidence" value="ECO:0007669"/>
    <property type="project" value="TreeGrafter"/>
</dbReference>
<gene>
    <name evidence="3" type="ORF">LF65_04038</name>
</gene>
<keyword evidence="1" id="KW-0520">NAD</keyword>
<proteinExistence type="predicted"/>
<dbReference type="GO" id="GO:0005829">
    <property type="term" value="C:cytosol"/>
    <property type="evidence" value="ECO:0007669"/>
    <property type="project" value="TreeGrafter"/>
</dbReference>
<dbReference type="STRING" id="1520.LF65_04038"/>
<dbReference type="GO" id="GO:0046857">
    <property type="term" value="F:oxidoreductase activity, acting on other nitrogenous compounds as donors, with NAD or NADP as acceptor"/>
    <property type="evidence" value="ECO:0007669"/>
    <property type="project" value="TreeGrafter"/>
</dbReference>
<dbReference type="PANTHER" id="PTHR23026:SF125">
    <property type="entry name" value="OXYGEN-INSENSITIVE NAD(P)H NITROREDUCTASE"/>
    <property type="match status" value="1"/>
</dbReference>
<name>A0A0B5QUK3_CLOBE</name>
<evidence type="ECO:0000313" key="4">
    <source>
        <dbReference type="Proteomes" id="UP000031866"/>
    </source>
</evidence>
<accession>A0A0B5QUK3</accession>
<dbReference type="Gene3D" id="3.40.109.10">
    <property type="entry name" value="NADH Oxidase"/>
    <property type="match status" value="1"/>
</dbReference>